<dbReference type="SUPFAM" id="SSF53098">
    <property type="entry name" value="Ribonuclease H-like"/>
    <property type="match status" value="1"/>
</dbReference>
<accession>A0A5C5XIY7</accession>
<proteinExistence type="predicted"/>
<dbReference type="OrthoDB" id="216184at2"/>
<feature type="region of interest" description="Disordered" evidence="1">
    <location>
        <begin position="1"/>
        <end position="23"/>
    </location>
</feature>
<dbReference type="GO" id="GO:0004803">
    <property type="term" value="F:transposase activity"/>
    <property type="evidence" value="ECO:0007669"/>
    <property type="project" value="TreeGrafter"/>
</dbReference>
<dbReference type="GO" id="GO:0032196">
    <property type="term" value="P:transposition"/>
    <property type="evidence" value="ECO:0007669"/>
    <property type="project" value="TreeGrafter"/>
</dbReference>
<evidence type="ECO:0000313" key="2">
    <source>
        <dbReference type="EMBL" id="TWT63127.1"/>
    </source>
</evidence>
<dbReference type="PANTHER" id="PTHR10948">
    <property type="entry name" value="TRANSPOSASE"/>
    <property type="match status" value="1"/>
</dbReference>
<sequence length="85" mass="10113">MKAARQSWQPVQNENTNGQLRQYFPKGNDFRKLKVEEVQAAVVELNQRPRKQYQFKSPHELFEPKTRAFQNGIHQSVRQQFRVTA</sequence>
<dbReference type="PANTHER" id="PTHR10948:SF23">
    <property type="entry name" value="TRANSPOSASE INSI FOR INSERTION SEQUENCE ELEMENT IS30A-RELATED"/>
    <property type="match status" value="1"/>
</dbReference>
<feature type="compositionally biased region" description="Polar residues" evidence="1">
    <location>
        <begin position="1"/>
        <end position="20"/>
    </location>
</feature>
<evidence type="ECO:0000313" key="3">
    <source>
        <dbReference type="Proteomes" id="UP000316095"/>
    </source>
</evidence>
<evidence type="ECO:0008006" key="4">
    <source>
        <dbReference type="Google" id="ProtNLM"/>
    </source>
</evidence>
<dbReference type="InterPro" id="IPR012337">
    <property type="entry name" value="RNaseH-like_sf"/>
</dbReference>
<protein>
    <recommendedName>
        <fullName evidence="4">Integrase catalytic domain-containing protein</fullName>
    </recommendedName>
</protein>
<dbReference type="GO" id="GO:0005829">
    <property type="term" value="C:cytosol"/>
    <property type="evidence" value="ECO:0007669"/>
    <property type="project" value="TreeGrafter"/>
</dbReference>
<name>A0A5C5XIY7_9PLAN</name>
<evidence type="ECO:0000256" key="1">
    <source>
        <dbReference type="SAM" id="MobiDB-lite"/>
    </source>
</evidence>
<gene>
    <name evidence="2" type="ORF">Pan54_38790</name>
</gene>
<dbReference type="InterPro" id="IPR051917">
    <property type="entry name" value="Transposase-Integrase"/>
</dbReference>
<comment type="caution">
    <text evidence="2">The sequence shown here is derived from an EMBL/GenBank/DDBJ whole genome shotgun (WGS) entry which is preliminary data.</text>
</comment>
<reference evidence="2 3" key="1">
    <citation type="submission" date="2019-02" db="EMBL/GenBank/DDBJ databases">
        <title>Deep-cultivation of Planctomycetes and their phenomic and genomic characterization uncovers novel biology.</title>
        <authorList>
            <person name="Wiegand S."/>
            <person name="Jogler M."/>
            <person name="Boedeker C."/>
            <person name="Pinto D."/>
            <person name="Vollmers J."/>
            <person name="Rivas-Marin E."/>
            <person name="Kohn T."/>
            <person name="Peeters S.H."/>
            <person name="Heuer A."/>
            <person name="Rast P."/>
            <person name="Oberbeckmann S."/>
            <person name="Bunk B."/>
            <person name="Jeske O."/>
            <person name="Meyerdierks A."/>
            <person name="Storesund J.E."/>
            <person name="Kallscheuer N."/>
            <person name="Luecker S."/>
            <person name="Lage O.M."/>
            <person name="Pohl T."/>
            <person name="Merkel B.J."/>
            <person name="Hornburger P."/>
            <person name="Mueller R.-W."/>
            <person name="Bruemmer F."/>
            <person name="Labrenz M."/>
            <person name="Spormann A.M."/>
            <person name="Op Den Camp H."/>
            <person name="Overmann J."/>
            <person name="Amann R."/>
            <person name="Jetten M.S.M."/>
            <person name="Mascher T."/>
            <person name="Medema M.H."/>
            <person name="Devos D.P."/>
            <person name="Kaster A.-K."/>
            <person name="Ovreas L."/>
            <person name="Rohde M."/>
            <person name="Galperin M.Y."/>
            <person name="Jogler C."/>
        </authorList>
    </citation>
    <scope>NUCLEOTIDE SEQUENCE [LARGE SCALE GENOMIC DNA]</scope>
    <source>
        <strain evidence="2 3">Pan54</strain>
    </source>
</reference>
<dbReference type="AlphaFoldDB" id="A0A5C5XIY7"/>
<dbReference type="Proteomes" id="UP000316095">
    <property type="component" value="Unassembled WGS sequence"/>
</dbReference>
<keyword evidence="3" id="KW-1185">Reference proteome</keyword>
<dbReference type="EMBL" id="SJPG01000001">
    <property type="protein sequence ID" value="TWT63127.1"/>
    <property type="molecule type" value="Genomic_DNA"/>
</dbReference>
<organism evidence="2 3">
    <name type="scientific">Rubinisphaera italica</name>
    <dbReference type="NCBI Taxonomy" id="2527969"/>
    <lineage>
        <taxon>Bacteria</taxon>
        <taxon>Pseudomonadati</taxon>
        <taxon>Planctomycetota</taxon>
        <taxon>Planctomycetia</taxon>
        <taxon>Planctomycetales</taxon>
        <taxon>Planctomycetaceae</taxon>
        <taxon>Rubinisphaera</taxon>
    </lineage>
</organism>